<accession>A0ABT5WUY8</accession>
<evidence type="ECO:0000259" key="1">
    <source>
        <dbReference type="Pfam" id="PF01610"/>
    </source>
</evidence>
<feature type="domain" description="Transposase IS204/IS1001/IS1096/IS1165 DDE" evidence="1">
    <location>
        <begin position="130"/>
        <end position="232"/>
    </location>
</feature>
<dbReference type="Proteomes" id="UP001216253">
    <property type="component" value="Unassembled WGS sequence"/>
</dbReference>
<proteinExistence type="predicted"/>
<dbReference type="InterPro" id="IPR002560">
    <property type="entry name" value="Transposase_DDE"/>
</dbReference>
<dbReference type="EMBL" id="JARESE010000062">
    <property type="protein sequence ID" value="MDE8653724.1"/>
    <property type="molecule type" value="Genomic_DNA"/>
</dbReference>
<protein>
    <submittedName>
        <fullName evidence="3">ISL3 family transposase</fullName>
    </submittedName>
</protein>
<feature type="domain" description="Transposase IS204/IS1001/IS1096/IS1165 zinc-finger" evidence="2">
    <location>
        <begin position="10"/>
        <end position="52"/>
    </location>
</feature>
<dbReference type="Pfam" id="PF14690">
    <property type="entry name" value="Zn_ribbon_ISL3"/>
    <property type="match status" value="1"/>
</dbReference>
<evidence type="ECO:0000259" key="2">
    <source>
        <dbReference type="Pfam" id="PF14690"/>
    </source>
</evidence>
<dbReference type="InterPro" id="IPR029261">
    <property type="entry name" value="Transposase_Znf"/>
</dbReference>
<feature type="domain" description="Transposase IS204/IS1001/IS1096/IS1165 DDE" evidence="1">
    <location>
        <begin position="386"/>
        <end position="505"/>
    </location>
</feature>
<dbReference type="PANTHER" id="PTHR33498">
    <property type="entry name" value="TRANSPOSASE FOR INSERTION SEQUENCE ELEMENT IS1557"/>
    <property type="match status" value="1"/>
</dbReference>
<organism evidence="3 4">
    <name type="scientific">Novosphingobium album</name>
    <name type="common">ex Liu et al. 2023</name>
    <dbReference type="NCBI Taxonomy" id="3031130"/>
    <lineage>
        <taxon>Bacteria</taxon>
        <taxon>Pseudomonadati</taxon>
        <taxon>Pseudomonadota</taxon>
        <taxon>Alphaproteobacteria</taxon>
        <taxon>Sphingomonadales</taxon>
        <taxon>Sphingomonadaceae</taxon>
        <taxon>Novosphingobium</taxon>
    </lineage>
</organism>
<dbReference type="InterPro" id="IPR047951">
    <property type="entry name" value="Transpos_ISL3"/>
</dbReference>
<evidence type="ECO:0000313" key="3">
    <source>
        <dbReference type="EMBL" id="MDE8653724.1"/>
    </source>
</evidence>
<evidence type="ECO:0000313" key="4">
    <source>
        <dbReference type="Proteomes" id="UP001216253"/>
    </source>
</evidence>
<sequence length="507" mass="57112">MIHCRSRLSAPRCPTCRRVSSRTHSRYQRHVADLPWQGRPVMLCVQVRRLRCINRSCAQRIFAERAEALAGRYARRTLRLRDIERSVGLALGGEAGARLIDRLSMRVSADTMLRIVRTGRQVKHGAPRVLGIDDWAWRKGQRYGTVLVDLEANQVVDLLPDRESATLTAWLKSNPGAEIIARDRAGSYAKGAREGAPLAVQVADRWHMLRNCSDALLAAVEKRYRLVREVGRSLADDVAPVVPQERPATIGASRATLDEQRQSRARRHMMFEAVAGLRDKGWSIAAIAHETGRDRKTIRQWLLDRRPGTWERASRHPANAFEAYLRSRWEEGCRNATQLYREVCGLGYRGEARSFRRWIKTRLRDGLSPPAAPSVARPRWKSPSSRQTVRLLSASSETLCKEDARFVDAVRAASPAIAEVADLARRFHEILVERKAAELDPWLAQTLGSAVASFARGLRRDIDAVRAALTLPWSTGPVEGKINKLKLIKRSMYGRAGIDLLRARIMA</sequence>
<reference evidence="3 4" key="1">
    <citation type="submission" date="2023-03" db="EMBL/GenBank/DDBJ databases">
        <title>NovoSphingobium album sp. nov. isolated from polycyclic aromatic hydrocarbons- and heavy-metal polluted soil.</title>
        <authorList>
            <person name="Liu Z."/>
            <person name="Wang K."/>
        </authorList>
    </citation>
    <scope>NUCLEOTIDE SEQUENCE [LARGE SCALE GENOMIC DNA]</scope>
    <source>
        <strain evidence="3 4">H3SJ31-1</strain>
    </source>
</reference>
<gene>
    <name evidence="3" type="ORF">PYV00_18670</name>
</gene>
<name>A0ABT5WUY8_9SPHN</name>
<dbReference type="NCBIfam" id="NF033550">
    <property type="entry name" value="transpos_ISL3"/>
    <property type="match status" value="1"/>
</dbReference>
<dbReference type="PANTHER" id="PTHR33498:SF1">
    <property type="entry name" value="TRANSPOSASE FOR INSERTION SEQUENCE ELEMENT IS1557"/>
    <property type="match status" value="1"/>
</dbReference>
<comment type="caution">
    <text evidence="3">The sequence shown here is derived from an EMBL/GenBank/DDBJ whole genome shotgun (WGS) entry which is preliminary data.</text>
</comment>
<dbReference type="Pfam" id="PF01610">
    <property type="entry name" value="DDE_Tnp_ISL3"/>
    <property type="match status" value="2"/>
</dbReference>
<keyword evidence="4" id="KW-1185">Reference proteome</keyword>